<dbReference type="AlphaFoldDB" id="A0A7Z0EQ24"/>
<dbReference type="NCBIfam" id="TIGR01575">
    <property type="entry name" value="rimI"/>
    <property type="match status" value="1"/>
</dbReference>
<evidence type="ECO:0000313" key="4">
    <source>
        <dbReference type="EMBL" id="NYJ36187.1"/>
    </source>
</evidence>
<dbReference type="PROSITE" id="PS51186">
    <property type="entry name" value="GNAT"/>
    <property type="match status" value="1"/>
</dbReference>
<proteinExistence type="predicted"/>
<gene>
    <name evidence="4" type="ORF">HNR10_004068</name>
</gene>
<evidence type="ECO:0000256" key="1">
    <source>
        <dbReference type="ARBA" id="ARBA00022679"/>
    </source>
</evidence>
<dbReference type="EC" id="2.3.1.267" evidence="4"/>
<dbReference type="Proteomes" id="UP000572051">
    <property type="component" value="Unassembled WGS sequence"/>
</dbReference>
<keyword evidence="1 4" id="KW-0808">Transferase</keyword>
<dbReference type="Pfam" id="PF00583">
    <property type="entry name" value="Acetyltransf_1"/>
    <property type="match status" value="1"/>
</dbReference>
<dbReference type="Gene3D" id="3.40.630.30">
    <property type="match status" value="1"/>
</dbReference>
<keyword evidence="5" id="KW-1185">Reference proteome</keyword>
<dbReference type="InterPro" id="IPR006464">
    <property type="entry name" value="AcTrfase_RimI/Ard1"/>
</dbReference>
<dbReference type="SUPFAM" id="SSF55729">
    <property type="entry name" value="Acyl-CoA N-acyltransferases (Nat)"/>
    <property type="match status" value="1"/>
</dbReference>
<protein>
    <submittedName>
        <fullName evidence="4">Ribosomal-protein-alanine N-acetyltransferase</fullName>
        <ecNumber evidence="4">2.3.1.267</ecNumber>
    </submittedName>
</protein>
<name>A0A7Z0EQ24_9ACTN</name>
<reference evidence="4 5" key="1">
    <citation type="submission" date="2020-07" db="EMBL/GenBank/DDBJ databases">
        <title>Sequencing the genomes of 1000 actinobacteria strains.</title>
        <authorList>
            <person name="Klenk H.-P."/>
        </authorList>
    </citation>
    <scope>NUCLEOTIDE SEQUENCE [LARGE SCALE GENOMIC DNA]</scope>
    <source>
        <strain evidence="4 5">DSM 44442</strain>
    </source>
</reference>
<organism evidence="4 5">
    <name type="scientific">Nocardiopsis aegyptia</name>
    <dbReference type="NCBI Taxonomy" id="220378"/>
    <lineage>
        <taxon>Bacteria</taxon>
        <taxon>Bacillati</taxon>
        <taxon>Actinomycetota</taxon>
        <taxon>Actinomycetes</taxon>
        <taxon>Streptosporangiales</taxon>
        <taxon>Nocardiopsidaceae</taxon>
        <taxon>Nocardiopsis</taxon>
    </lineage>
</organism>
<feature type="domain" description="N-acetyltransferase" evidence="3">
    <location>
        <begin position="19"/>
        <end position="162"/>
    </location>
</feature>
<sequence>MGEVTVSASGSYAEPGEPVRLRTMTGDDVPAVMELERALFPEDAWSENMLREELGTQGRSYVVAETGDALVGYAGLRSVPPEGDVQTMAVARPVWGRGVGRALMAELLDRAERDGVTHMFLEVRDDNPRAQDLYARFGFRQIGVRRGYYKGADAIVMRRVATAGPESGEAEERA</sequence>
<evidence type="ECO:0000313" key="5">
    <source>
        <dbReference type="Proteomes" id="UP000572051"/>
    </source>
</evidence>
<dbReference type="InterPro" id="IPR000182">
    <property type="entry name" value="GNAT_dom"/>
</dbReference>
<comment type="caution">
    <text evidence="4">The sequence shown here is derived from an EMBL/GenBank/DDBJ whole genome shotgun (WGS) entry which is preliminary data.</text>
</comment>
<dbReference type="InterPro" id="IPR050832">
    <property type="entry name" value="Bact_Acetyltransf"/>
</dbReference>
<dbReference type="PANTHER" id="PTHR43877">
    <property type="entry name" value="AMINOALKYLPHOSPHONATE N-ACETYLTRANSFERASE-RELATED-RELATED"/>
    <property type="match status" value="1"/>
</dbReference>
<dbReference type="InterPro" id="IPR016181">
    <property type="entry name" value="Acyl_CoA_acyltransferase"/>
</dbReference>
<accession>A0A7Z0EQ24</accession>
<evidence type="ECO:0000259" key="3">
    <source>
        <dbReference type="PROSITE" id="PS51186"/>
    </source>
</evidence>
<dbReference type="GO" id="GO:0008999">
    <property type="term" value="F:protein-N-terminal-alanine acetyltransferase activity"/>
    <property type="evidence" value="ECO:0007669"/>
    <property type="project" value="UniProtKB-EC"/>
</dbReference>
<dbReference type="EMBL" id="JACCFS010000001">
    <property type="protein sequence ID" value="NYJ36187.1"/>
    <property type="molecule type" value="Genomic_DNA"/>
</dbReference>
<evidence type="ECO:0000256" key="2">
    <source>
        <dbReference type="ARBA" id="ARBA00023315"/>
    </source>
</evidence>
<dbReference type="CDD" id="cd04301">
    <property type="entry name" value="NAT_SF"/>
    <property type="match status" value="1"/>
</dbReference>
<keyword evidence="2 4" id="KW-0012">Acyltransferase</keyword>